<protein>
    <recommendedName>
        <fullName evidence="8">MobA-like NTP transferase domain-containing protein</fullName>
    </recommendedName>
</protein>
<keyword evidence="10" id="KW-1185">Reference proteome</keyword>
<gene>
    <name evidence="9" type="ORF">GCM10022202_29730</name>
</gene>
<name>A0ABP7BQC2_9MICO</name>
<accession>A0ABP7BQC2</accession>
<evidence type="ECO:0000256" key="6">
    <source>
        <dbReference type="ARBA" id="ARBA00023134"/>
    </source>
</evidence>
<feature type="domain" description="MobA-like NTP transferase" evidence="8">
    <location>
        <begin position="9"/>
        <end position="161"/>
    </location>
</feature>
<organism evidence="9 10">
    <name type="scientific">Microbacterium marinilacus</name>
    <dbReference type="NCBI Taxonomy" id="415209"/>
    <lineage>
        <taxon>Bacteria</taxon>
        <taxon>Bacillati</taxon>
        <taxon>Actinomycetota</taxon>
        <taxon>Actinomycetes</taxon>
        <taxon>Micrococcales</taxon>
        <taxon>Microbacteriaceae</taxon>
        <taxon>Microbacterium</taxon>
    </lineage>
</organism>
<keyword evidence="5" id="KW-0460">Magnesium</keyword>
<evidence type="ECO:0000256" key="2">
    <source>
        <dbReference type="ARBA" id="ARBA00022679"/>
    </source>
</evidence>
<dbReference type="CDD" id="cd02503">
    <property type="entry name" value="MobA"/>
    <property type="match status" value="1"/>
</dbReference>
<dbReference type="PANTHER" id="PTHR19136:SF81">
    <property type="entry name" value="MOLYBDENUM COFACTOR GUANYLYLTRANSFERASE"/>
    <property type="match status" value="1"/>
</dbReference>
<evidence type="ECO:0000313" key="10">
    <source>
        <dbReference type="Proteomes" id="UP001410795"/>
    </source>
</evidence>
<evidence type="ECO:0000313" key="9">
    <source>
        <dbReference type="EMBL" id="GAA3665716.1"/>
    </source>
</evidence>
<dbReference type="RefSeq" id="WP_221859640.1">
    <property type="nucleotide sequence ID" value="NZ_BAAAYV010000019.1"/>
</dbReference>
<dbReference type="InterPro" id="IPR029044">
    <property type="entry name" value="Nucleotide-diphossugar_trans"/>
</dbReference>
<keyword evidence="4" id="KW-0547">Nucleotide-binding</keyword>
<evidence type="ECO:0000259" key="8">
    <source>
        <dbReference type="Pfam" id="PF12804"/>
    </source>
</evidence>
<keyword evidence="3" id="KW-0479">Metal-binding</keyword>
<dbReference type="Proteomes" id="UP001410795">
    <property type="component" value="Unassembled WGS sequence"/>
</dbReference>
<dbReference type="PANTHER" id="PTHR19136">
    <property type="entry name" value="MOLYBDENUM COFACTOR GUANYLYLTRANSFERASE"/>
    <property type="match status" value="1"/>
</dbReference>
<dbReference type="InterPro" id="IPR013482">
    <property type="entry name" value="Molybde_CF_guanTrfase"/>
</dbReference>
<reference evidence="10" key="1">
    <citation type="journal article" date="2019" name="Int. J. Syst. Evol. Microbiol.">
        <title>The Global Catalogue of Microorganisms (GCM) 10K type strain sequencing project: providing services to taxonomists for standard genome sequencing and annotation.</title>
        <authorList>
            <consortium name="The Broad Institute Genomics Platform"/>
            <consortium name="The Broad Institute Genome Sequencing Center for Infectious Disease"/>
            <person name="Wu L."/>
            <person name="Ma J."/>
        </authorList>
    </citation>
    <scope>NUCLEOTIDE SEQUENCE [LARGE SCALE GENOMIC DNA]</scope>
    <source>
        <strain evidence="10">JCM 16546</strain>
    </source>
</reference>
<dbReference type="EMBL" id="BAAAYV010000019">
    <property type="protein sequence ID" value="GAA3665716.1"/>
    <property type="molecule type" value="Genomic_DNA"/>
</dbReference>
<evidence type="ECO:0000256" key="5">
    <source>
        <dbReference type="ARBA" id="ARBA00022842"/>
    </source>
</evidence>
<dbReference type="InterPro" id="IPR025877">
    <property type="entry name" value="MobA-like_NTP_Trfase"/>
</dbReference>
<dbReference type="SUPFAM" id="SSF53448">
    <property type="entry name" value="Nucleotide-diphospho-sugar transferases"/>
    <property type="match status" value="1"/>
</dbReference>
<keyword evidence="1" id="KW-0963">Cytoplasm</keyword>
<evidence type="ECO:0000256" key="1">
    <source>
        <dbReference type="ARBA" id="ARBA00022490"/>
    </source>
</evidence>
<dbReference type="Pfam" id="PF12804">
    <property type="entry name" value="NTP_transf_3"/>
    <property type="match status" value="1"/>
</dbReference>
<evidence type="ECO:0000256" key="3">
    <source>
        <dbReference type="ARBA" id="ARBA00022723"/>
    </source>
</evidence>
<sequence>MGEGGVLRGIVLAGGRASRLGGLHKPGIPIAGEPMVARVVGALRQVGAEPLVVGEHEGVPDGVPVVREDPPYSGPVSAVSAGMRALPPRSGTVLLLGGDMPFVTAAALRSLLRARTGPVALAVDGSGRDQPLCAAWEEEALRERLAAIGDPRDRPLRALLQGEERIVRLPLPDEVLFDVDTPDDLQAARGDEP</sequence>
<dbReference type="Gene3D" id="3.90.550.10">
    <property type="entry name" value="Spore Coat Polysaccharide Biosynthesis Protein SpsA, Chain A"/>
    <property type="match status" value="1"/>
</dbReference>
<evidence type="ECO:0000256" key="4">
    <source>
        <dbReference type="ARBA" id="ARBA00022741"/>
    </source>
</evidence>
<keyword evidence="6" id="KW-0342">GTP-binding</keyword>
<keyword evidence="7" id="KW-0501">Molybdenum cofactor biosynthesis</keyword>
<evidence type="ECO:0000256" key="7">
    <source>
        <dbReference type="ARBA" id="ARBA00023150"/>
    </source>
</evidence>
<keyword evidence="2" id="KW-0808">Transferase</keyword>
<comment type="caution">
    <text evidence="9">The sequence shown here is derived from an EMBL/GenBank/DDBJ whole genome shotgun (WGS) entry which is preliminary data.</text>
</comment>
<proteinExistence type="predicted"/>